<evidence type="ECO:0000313" key="3">
    <source>
        <dbReference type="EMBL" id="MQS52740.1"/>
    </source>
</evidence>
<dbReference type="InterPro" id="IPR000994">
    <property type="entry name" value="Pept_M24"/>
</dbReference>
<gene>
    <name evidence="3" type="ORF">FHL02_06860</name>
</gene>
<protein>
    <submittedName>
        <fullName evidence="3">Aminopeptidase P family protein</fullName>
    </submittedName>
</protein>
<dbReference type="RefSeq" id="WP_153383295.1">
    <property type="nucleotide sequence ID" value="NZ_VDFM01000007.1"/>
</dbReference>
<name>A0A5P0ZI53_9LACO</name>
<evidence type="ECO:0000259" key="2">
    <source>
        <dbReference type="Pfam" id="PF01321"/>
    </source>
</evidence>
<feature type="domain" description="Creatinase N-terminal" evidence="2">
    <location>
        <begin position="4"/>
        <end position="121"/>
    </location>
</feature>
<dbReference type="PANTHER" id="PTHR46112:SF3">
    <property type="entry name" value="AMINOPEPTIDASE YPDF"/>
    <property type="match status" value="1"/>
</dbReference>
<dbReference type="AlphaFoldDB" id="A0A5P0ZI53"/>
<dbReference type="SUPFAM" id="SSF53092">
    <property type="entry name" value="Creatinase/prolidase N-terminal domain"/>
    <property type="match status" value="1"/>
</dbReference>
<dbReference type="Gene3D" id="3.90.230.10">
    <property type="entry name" value="Creatinase/methionine aminopeptidase superfamily"/>
    <property type="match status" value="1"/>
</dbReference>
<dbReference type="PANTHER" id="PTHR46112">
    <property type="entry name" value="AMINOPEPTIDASE"/>
    <property type="match status" value="1"/>
</dbReference>
<dbReference type="InterPro" id="IPR050659">
    <property type="entry name" value="Peptidase_M24B"/>
</dbReference>
<dbReference type="Proteomes" id="UP000380386">
    <property type="component" value="Unassembled WGS sequence"/>
</dbReference>
<feature type="domain" description="Peptidase M24" evidence="1">
    <location>
        <begin position="130"/>
        <end position="331"/>
    </location>
</feature>
<dbReference type="SUPFAM" id="SSF55920">
    <property type="entry name" value="Creatinase/aminopeptidase"/>
    <property type="match status" value="1"/>
</dbReference>
<dbReference type="EMBL" id="VDFM01000007">
    <property type="protein sequence ID" value="MQS52740.1"/>
    <property type="molecule type" value="Genomic_DNA"/>
</dbReference>
<dbReference type="InterPro" id="IPR029149">
    <property type="entry name" value="Creatin/AminoP/Spt16_N"/>
</dbReference>
<dbReference type="CDD" id="cd01092">
    <property type="entry name" value="APP-like"/>
    <property type="match status" value="1"/>
</dbReference>
<accession>A0A5P0ZI53</accession>
<reference evidence="3 4" key="1">
    <citation type="journal article" date="2019" name="Syst. Appl. Microbiol.">
        <title>Polyphasic characterization of two novel Lactobacillus spp. isolated from blown salami packages: Description of Lactobacillus halodurans sp. nov. and Lactobacillus salsicarnum sp. nov.</title>
        <authorList>
            <person name="Schuster J.A."/>
            <person name="Klingl A."/>
            <person name="Vogel R.F."/>
            <person name="Ehrmann M.A."/>
        </authorList>
    </citation>
    <scope>NUCLEOTIDE SEQUENCE [LARGE SCALE GENOMIC DNA]</scope>
    <source>
        <strain evidence="3 4">TMW 1.2118</strain>
    </source>
</reference>
<comment type="caution">
    <text evidence="3">The sequence shown here is derived from an EMBL/GenBank/DDBJ whole genome shotgun (WGS) entry which is preliminary data.</text>
</comment>
<keyword evidence="3" id="KW-0645">Protease</keyword>
<keyword evidence="3" id="KW-0031">Aminopeptidase</keyword>
<evidence type="ECO:0000259" key="1">
    <source>
        <dbReference type="Pfam" id="PF00557"/>
    </source>
</evidence>
<dbReference type="OrthoDB" id="9806388at2"/>
<dbReference type="Gene3D" id="3.40.350.10">
    <property type="entry name" value="Creatinase/prolidase N-terminal domain"/>
    <property type="match status" value="1"/>
</dbReference>
<organism evidence="3 4">
    <name type="scientific">Companilactobacillus mishanensis</name>
    <dbReference type="NCBI Taxonomy" id="2486008"/>
    <lineage>
        <taxon>Bacteria</taxon>
        <taxon>Bacillati</taxon>
        <taxon>Bacillota</taxon>
        <taxon>Bacilli</taxon>
        <taxon>Lactobacillales</taxon>
        <taxon>Lactobacillaceae</taxon>
        <taxon>Companilactobacillus</taxon>
    </lineage>
</organism>
<dbReference type="InterPro" id="IPR000587">
    <property type="entry name" value="Creatinase_N"/>
</dbReference>
<sequence length="350" mass="39051">MEQVEKVREYLTNNNLDALLVSDKADQYYLANFTGDDGFVVIDSKNIYIVTDARFFEQIKVESPNSTIVNIVQTPLADFISNSYKSIAIESDSLLAADYQTIVDTGIKIESANLLVKKLRMHKSPEEIALIKKAAEITDKVYDHIVKFIKIGMTEKEVANEIEYFGKKLGAQALSFETIVASGIRSSYPHGNATDKKIDEGDVVTLDFGFVYKNYFSDITRTVAMGSIDPEMKKVYEAVLSAEEAGMKFAPMVETFGDLDRVVRGHIEDSGYGEYFNHGTGHGLGLVCHDYPTIRRSNNDQLESNIVFTVEPGIYLPGKAGVRIEDDMYVNDKGESVRLTNSTNELIIIK</sequence>
<proteinExistence type="predicted"/>
<dbReference type="GO" id="GO:0004177">
    <property type="term" value="F:aminopeptidase activity"/>
    <property type="evidence" value="ECO:0007669"/>
    <property type="project" value="UniProtKB-KW"/>
</dbReference>
<evidence type="ECO:0000313" key="4">
    <source>
        <dbReference type="Proteomes" id="UP000380386"/>
    </source>
</evidence>
<dbReference type="Pfam" id="PF01321">
    <property type="entry name" value="Creatinase_N"/>
    <property type="match status" value="1"/>
</dbReference>
<dbReference type="Pfam" id="PF00557">
    <property type="entry name" value="Peptidase_M24"/>
    <property type="match status" value="1"/>
</dbReference>
<keyword evidence="3" id="KW-0378">Hydrolase</keyword>
<dbReference type="InterPro" id="IPR036005">
    <property type="entry name" value="Creatinase/aminopeptidase-like"/>
</dbReference>